<dbReference type="EMBL" id="WVTI01000006">
    <property type="protein sequence ID" value="MXS26139.1"/>
    <property type="molecule type" value="Genomic_DNA"/>
</dbReference>
<dbReference type="InterPro" id="IPR036388">
    <property type="entry name" value="WH-like_DNA-bd_sf"/>
</dbReference>
<keyword evidence="3" id="KW-0731">Sigma factor</keyword>
<evidence type="ECO:0000313" key="7">
    <source>
        <dbReference type="EMBL" id="MXS26139.1"/>
    </source>
</evidence>
<evidence type="ECO:0000256" key="4">
    <source>
        <dbReference type="ARBA" id="ARBA00023163"/>
    </source>
</evidence>
<evidence type="ECO:0000259" key="6">
    <source>
        <dbReference type="Pfam" id="PF08281"/>
    </source>
</evidence>
<name>A0A6I4XJU9_ENTGA</name>
<reference evidence="7 8" key="1">
    <citation type="submission" date="2019-04" db="EMBL/GenBank/DDBJ databases">
        <title>Step-wise assembly of the neonatal virome modulated by breast feeding.</title>
        <authorList>
            <person name="Liang G."/>
            <person name="Bushman F."/>
        </authorList>
    </citation>
    <scope>NUCLEOTIDE SEQUENCE [LARGE SCALE GENOMIC DNA]</scope>
    <source>
        <strain evidence="7 8">E3404</strain>
    </source>
</reference>
<evidence type="ECO:0000256" key="3">
    <source>
        <dbReference type="ARBA" id="ARBA00023082"/>
    </source>
</evidence>
<dbReference type="Pfam" id="PF04542">
    <property type="entry name" value="Sigma70_r2"/>
    <property type="match status" value="1"/>
</dbReference>
<keyword evidence="2" id="KW-0805">Transcription regulation</keyword>
<dbReference type="InterPro" id="IPR039425">
    <property type="entry name" value="RNA_pol_sigma-70-like"/>
</dbReference>
<dbReference type="SUPFAM" id="SSF88659">
    <property type="entry name" value="Sigma3 and sigma4 domains of RNA polymerase sigma factors"/>
    <property type="match status" value="1"/>
</dbReference>
<evidence type="ECO:0000259" key="5">
    <source>
        <dbReference type="Pfam" id="PF04542"/>
    </source>
</evidence>
<dbReference type="GO" id="GO:0006352">
    <property type="term" value="P:DNA-templated transcription initiation"/>
    <property type="evidence" value="ECO:0007669"/>
    <property type="project" value="InterPro"/>
</dbReference>
<feature type="domain" description="RNA polymerase sigma factor 70 region 4 type 2" evidence="6">
    <location>
        <begin position="120"/>
        <end position="172"/>
    </location>
</feature>
<dbReference type="NCBIfam" id="TIGR02937">
    <property type="entry name" value="sigma70-ECF"/>
    <property type="match status" value="1"/>
</dbReference>
<dbReference type="GO" id="GO:0003677">
    <property type="term" value="F:DNA binding"/>
    <property type="evidence" value="ECO:0007669"/>
    <property type="project" value="InterPro"/>
</dbReference>
<dbReference type="InterPro" id="IPR013249">
    <property type="entry name" value="RNA_pol_sigma70_r4_t2"/>
</dbReference>
<comment type="caution">
    <text evidence="7">The sequence shown here is derived from an EMBL/GenBank/DDBJ whole genome shotgun (WGS) entry which is preliminary data.</text>
</comment>
<dbReference type="InterPro" id="IPR014284">
    <property type="entry name" value="RNA_pol_sigma-70_dom"/>
</dbReference>
<dbReference type="InterPro" id="IPR013324">
    <property type="entry name" value="RNA_pol_sigma_r3/r4-like"/>
</dbReference>
<evidence type="ECO:0000313" key="8">
    <source>
        <dbReference type="Proteomes" id="UP000439965"/>
    </source>
</evidence>
<dbReference type="PANTHER" id="PTHR43133:SF60">
    <property type="entry name" value="RNA POLYMERASE SIGMA FACTOR SIGV"/>
    <property type="match status" value="1"/>
</dbReference>
<dbReference type="InterPro" id="IPR007627">
    <property type="entry name" value="RNA_pol_sigma70_r2"/>
</dbReference>
<proteinExistence type="inferred from homology"/>
<sequence length="179" mass="21657">MSSYSRYGGVTELGDELLAKIYKDYSQDCYLYAFYFTKNKEQAQDLVSEAFLVIAESLDELNEKQINYFLLKIIKNRFIDWTRKQTVAHRWRKFPSHVFQAESQQLSTTLEEIIGQERKRALYRSIEKLPKDTREVILLYYFLEWRIEEIATYKEWSYTQAKNRLYRGRQLLKEELTNE</sequence>
<dbReference type="Gene3D" id="1.10.1740.10">
    <property type="match status" value="1"/>
</dbReference>
<accession>A0A6I4XJU9</accession>
<dbReference type="SUPFAM" id="SSF88946">
    <property type="entry name" value="Sigma2 domain of RNA polymerase sigma factors"/>
    <property type="match status" value="1"/>
</dbReference>
<dbReference type="PANTHER" id="PTHR43133">
    <property type="entry name" value="RNA POLYMERASE ECF-TYPE SIGMA FACTO"/>
    <property type="match status" value="1"/>
</dbReference>
<evidence type="ECO:0000256" key="2">
    <source>
        <dbReference type="ARBA" id="ARBA00023015"/>
    </source>
</evidence>
<evidence type="ECO:0000256" key="1">
    <source>
        <dbReference type="ARBA" id="ARBA00010641"/>
    </source>
</evidence>
<comment type="similarity">
    <text evidence="1">Belongs to the sigma-70 factor family. ECF subfamily.</text>
</comment>
<dbReference type="GO" id="GO:0016987">
    <property type="term" value="F:sigma factor activity"/>
    <property type="evidence" value="ECO:0007669"/>
    <property type="project" value="UniProtKB-KW"/>
</dbReference>
<feature type="domain" description="RNA polymerase sigma-70 region 2" evidence="5">
    <location>
        <begin position="22"/>
        <end position="86"/>
    </location>
</feature>
<dbReference type="AlphaFoldDB" id="A0A6I4XJU9"/>
<gene>
    <name evidence="7" type="ORF">GTI89_08715</name>
</gene>
<organism evidence="7 8">
    <name type="scientific">Enterococcus gallinarum</name>
    <dbReference type="NCBI Taxonomy" id="1353"/>
    <lineage>
        <taxon>Bacteria</taxon>
        <taxon>Bacillati</taxon>
        <taxon>Bacillota</taxon>
        <taxon>Bacilli</taxon>
        <taxon>Lactobacillales</taxon>
        <taxon>Enterococcaceae</taxon>
        <taxon>Enterococcus</taxon>
    </lineage>
</organism>
<dbReference type="Pfam" id="PF08281">
    <property type="entry name" value="Sigma70_r4_2"/>
    <property type="match status" value="1"/>
</dbReference>
<dbReference type="InterPro" id="IPR013325">
    <property type="entry name" value="RNA_pol_sigma_r2"/>
</dbReference>
<keyword evidence="4" id="KW-0804">Transcription</keyword>
<dbReference type="Proteomes" id="UP000439965">
    <property type="component" value="Unassembled WGS sequence"/>
</dbReference>
<protein>
    <submittedName>
        <fullName evidence="7">Sigma-70 family RNA polymerase sigma factor</fullName>
    </submittedName>
</protein>
<dbReference type="Gene3D" id="1.10.10.10">
    <property type="entry name" value="Winged helix-like DNA-binding domain superfamily/Winged helix DNA-binding domain"/>
    <property type="match status" value="1"/>
</dbReference>